<feature type="region of interest" description="Disordered" evidence="1">
    <location>
        <begin position="20"/>
        <end position="50"/>
    </location>
</feature>
<protein>
    <submittedName>
        <fullName evidence="2">Uncharacterized protein</fullName>
    </submittedName>
</protein>
<dbReference type="Proteomes" id="UP000011205">
    <property type="component" value="Unassembled WGS sequence"/>
</dbReference>
<reference evidence="2 3" key="1">
    <citation type="journal article" date="2013" name="Genome Announc.">
        <title>Draft Genome Sequence of Streptomyces viridochromogenes Strain Tu57, Producer of Avilamycin.</title>
        <authorList>
            <person name="Gruning B.A."/>
            <person name="Erxleben A."/>
            <person name="Hahnlein A."/>
            <person name="Gunther S."/>
        </authorList>
    </citation>
    <scope>NUCLEOTIDE SEQUENCE [LARGE SCALE GENOMIC DNA]</scope>
    <source>
        <strain evidence="2 3">Tue57</strain>
    </source>
</reference>
<organism evidence="2 3">
    <name type="scientific">Streptomyces viridochromogenes Tue57</name>
    <dbReference type="NCBI Taxonomy" id="1160705"/>
    <lineage>
        <taxon>Bacteria</taxon>
        <taxon>Bacillati</taxon>
        <taxon>Actinomycetota</taxon>
        <taxon>Actinomycetes</taxon>
        <taxon>Kitasatosporales</taxon>
        <taxon>Streptomycetaceae</taxon>
        <taxon>Streptomyces</taxon>
    </lineage>
</organism>
<proteinExistence type="predicted"/>
<evidence type="ECO:0000256" key="1">
    <source>
        <dbReference type="SAM" id="MobiDB-lite"/>
    </source>
</evidence>
<evidence type="ECO:0000313" key="2">
    <source>
        <dbReference type="EMBL" id="ELS50252.1"/>
    </source>
</evidence>
<dbReference type="EMBL" id="AMLP01000293">
    <property type="protein sequence ID" value="ELS50252.1"/>
    <property type="molecule type" value="Genomic_DNA"/>
</dbReference>
<sequence>MVVLAAVAVLIGLLGRPSGGDGGTGADAATPDFSVAPGSSGRPITPTVPVPESPVETRLNLFSFGGLCQEDGSRPVPRAARVSASGLRPLVVHVNGLLHQFEGSGGYDRADPFTPLPERVQLVACAQYEGLGKLLKVCRYHLPAEASREISHYEGRYEVRVLEARTGRMLGTHRISGRTSVTCTPFVERGADTEEFQPPGDAAFRELLGPYARGEKP</sequence>
<gene>
    <name evidence="2" type="ORF">STVIR_8802</name>
</gene>
<name>L8P4P1_STRVR</name>
<evidence type="ECO:0000313" key="3">
    <source>
        <dbReference type="Proteomes" id="UP000011205"/>
    </source>
</evidence>
<dbReference type="AlphaFoldDB" id="L8P4P1"/>
<dbReference type="PATRIC" id="fig|1160705.3.peg.8697"/>
<comment type="caution">
    <text evidence="2">The sequence shown here is derived from an EMBL/GenBank/DDBJ whole genome shotgun (WGS) entry which is preliminary data.</text>
</comment>
<accession>L8P4P1</accession>